<accession>A0AAC9APG4</accession>
<dbReference type="AlphaFoldDB" id="A0AAC9APG4"/>
<protein>
    <submittedName>
        <fullName evidence="2">Uncharacterized protein</fullName>
    </submittedName>
</protein>
<reference evidence="2 4" key="2">
    <citation type="submission" date="2016-02" db="EMBL/GenBank/DDBJ databases">
        <title>Complete Genome Sequence of Propionibacterium acidipropionici ATCC 55737.</title>
        <authorList>
            <person name="Luna Flores C.H."/>
            <person name="Nielsen L.K."/>
            <person name="Marcellin E."/>
        </authorList>
    </citation>
    <scope>NUCLEOTIDE SEQUENCE [LARGE SCALE GENOMIC DNA]</scope>
    <source>
        <strain evidence="2 4">ATCC 55737</strain>
    </source>
</reference>
<evidence type="ECO:0000313" key="2">
    <source>
        <dbReference type="EMBL" id="AMS06897.1"/>
    </source>
</evidence>
<evidence type="ECO:0000313" key="4">
    <source>
        <dbReference type="Proteomes" id="UP000075221"/>
    </source>
</evidence>
<gene>
    <name evidence="3" type="ORF">A8L58_02040</name>
    <name evidence="2" type="ORF">AXH35_00570</name>
</gene>
<feature type="transmembrane region" description="Helical" evidence="1">
    <location>
        <begin position="20"/>
        <end position="47"/>
    </location>
</feature>
<dbReference type="EMBL" id="CP015970">
    <property type="protein sequence ID" value="AOZ48073.1"/>
    <property type="molecule type" value="Genomic_DNA"/>
</dbReference>
<dbReference type="Proteomes" id="UP000178666">
    <property type="component" value="Chromosome"/>
</dbReference>
<keyword evidence="5" id="KW-1185">Reference proteome</keyword>
<dbReference type="InterPro" id="IPR045713">
    <property type="entry name" value="DUF6069"/>
</dbReference>
<reference evidence="3 5" key="1">
    <citation type="journal article" date="2016" name="Plant Dis.">
        <title>Improved production of propionic acid using genome shuffling.</title>
        <authorList>
            <person name="Luna-Flores C.H."/>
            <person name="Palfreyman R.W."/>
            <person name="Kromer J.O."/>
            <person name="Nielsen L.K."/>
            <person name="Marcellin E."/>
        </authorList>
    </citation>
    <scope>NUCLEOTIDE SEQUENCE [LARGE SCALE GENOMIC DNA]</scope>
    <source>
        <strain evidence="3 5">F3E8</strain>
    </source>
</reference>
<keyword evidence="1" id="KW-0812">Transmembrane</keyword>
<keyword evidence="1" id="KW-1133">Transmembrane helix</keyword>
<organism evidence="2 4">
    <name type="scientific">Acidipropionibacterium acidipropionici</name>
    <dbReference type="NCBI Taxonomy" id="1748"/>
    <lineage>
        <taxon>Bacteria</taxon>
        <taxon>Bacillati</taxon>
        <taxon>Actinomycetota</taxon>
        <taxon>Actinomycetes</taxon>
        <taxon>Propionibacteriales</taxon>
        <taxon>Propionibacteriaceae</taxon>
        <taxon>Acidipropionibacterium</taxon>
    </lineage>
</organism>
<feature type="transmembrane region" description="Helical" evidence="1">
    <location>
        <begin position="126"/>
        <end position="146"/>
    </location>
</feature>
<dbReference type="RefSeq" id="WP_062820599.1">
    <property type="nucleotide sequence ID" value="NZ_CP014352.1"/>
</dbReference>
<proteinExistence type="predicted"/>
<keyword evidence="1" id="KW-0472">Membrane</keyword>
<sequence>MTTQTHTTQTHTLDHAAGRVPVALTGLVLVLAVIVAVAVNVVVAWVARGAGATPGFPPLTVPVFGAFTLVGVLVGWAGWRIIEHRSARPGRLLGWLVPVVGLLSFVPDVALGLLRFIPGATWPGVLGLMVMHVVVIVIAVPAYLIAGRPATSR</sequence>
<feature type="transmembrane region" description="Helical" evidence="1">
    <location>
        <begin position="93"/>
        <end position="114"/>
    </location>
</feature>
<evidence type="ECO:0000256" key="1">
    <source>
        <dbReference type="SAM" id="Phobius"/>
    </source>
</evidence>
<dbReference type="Pfam" id="PF19545">
    <property type="entry name" value="DUF6069"/>
    <property type="match status" value="1"/>
</dbReference>
<name>A0AAC9APG4_9ACTN</name>
<dbReference type="EMBL" id="CP014352">
    <property type="protein sequence ID" value="AMS06897.1"/>
    <property type="molecule type" value="Genomic_DNA"/>
</dbReference>
<feature type="transmembrane region" description="Helical" evidence="1">
    <location>
        <begin position="59"/>
        <end position="81"/>
    </location>
</feature>
<evidence type="ECO:0000313" key="3">
    <source>
        <dbReference type="EMBL" id="AOZ48073.1"/>
    </source>
</evidence>
<evidence type="ECO:0000313" key="5">
    <source>
        <dbReference type="Proteomes" id="UP000178666"/>
    </source>
</evidence>
<dbReference type="Proteomes" id="UP000075221">
    <property type="component" value="Chromosome"/>
</dbReference>